<evidence type="ECO:0000313" key="2">
    <source>
        <dbReference type="Proteomes" id="UP000758603"/>
    </source>
</evidence>
<protein>
    <submittedName>
        <fullName evidence="1">Uncharacterized protein</fullName>
    </submittedName>
</protein>
<dbReference type="Proteomes" id="UP000758603">
    <property type="component" value="Unassembled WGS sequence"/>
</dbReference>
<dbReference type="RefSeq" id="XP_045958875.1">
    <property type="nucleotide sequence ID" value="XM_046102827.1"/>
</dbReference>
<dbReference type="AlphaFoldDB" id="A0A9P8ZZ32"/>
<dbReference type="EMBL" id="JAGPXC010000004">
    <property type="protein sequence ID" value="KAH6654605.1"/>
    <property type="molecule type" value="Genomic_DNA"/>
</dbReference>
<keyword evidence="2" id="KW-1185">Reference proteome</keyword>
<accession>A0A9P8ZZ32</accession>
<evidence type="ECO:0000313" key="1">
    <source>
        <dbReference type="EMBL" id="KAH6654605.1"/>
    </source>
</evidence>
<organism evidence="1 2">
    <name type="scientific">Truncatella angustata</name>
    <dbReference type="NCBI Taxonomy" id="152316"/>
    <lineage>
        <taxon>Eukaryota</taxon>
        <taxon>Fungi</taxon>
        <taxon>Dikarya</taxon>
        <taxon>Ascomycota</taxon>
        <taxon>Pezizomycotina</taxon>
        <taxon>Sordariomycetes</taxon>
        <taxon>Xylariomycetidae</taxon>
        <taxon>Amphisphaeriales</taxon>
        <taxon>Sporocadaceae</taxon>
        <taxon>Truncatella</taxon>
    </lineage>
</organism>
<proteinExistence type="predicted"/>
<gene>
    <name evidence="1" type="ORF">BKA67DRAFT_565700</name>
</gene>
<name>A0A9P8ZZ32_9PEZI</name>
<reference evidence="1" key="1">
    <citation type="journal article" date="2021" name="Nat. Commun.">
        <title>Genetic determinants of endophytism in the Arabidopsis root mycobiome.</title>
        <authorList>
            <person name="Mesny F."/>
            <person name="Miyauchi S."/>
            <person name="Thiergart T."/>
            <person name="Pickel B."/>
            <person name="Atanasova L."/>
            <person name="Karlsson M."/>
            <person name="Huettel B."/>
            <person name="Barry K.W."/>
            <person name="Haridas S."/>
            <person name="Chen C."/>
            <person name="Bauer D."/>
            <person name="Andreopoulos W."/>
            <person name="Pangilinan J."/>
            <person name="LaButti K."/>
            <person name="Riley R."/>
            <person name="Lipzen A."/>
            <person name="Clum A."/>
            <person name="Drula E."/>
            <person name="Henrissat B."/>
            <person name="Kohler A."/>
            <person name="Grigoriev I.V."/>
            <person name="Martin F.M."/>
            <person name="Hacquard S."/>
        </authorList>
    </citation>
    <scope>NUCLEOTIDE SEQUENCE</scope>
    <source>
        <strain evidence="1">MPI-SDFR-AT-0073</strain>
    </source>
</reference>
<dbReference type="GeneID" id="70131719"/>
<comment type="caution">
    <text evidence="1">The sequence shown here is derived from an EMBL/GenBank/DDBJ whole genome shotgun (WGS) entry which is preliminary data.</text>
</comment>
<sequence length="130" mass="14442">MLWSHLHKLSSLVLPISINTIICLAKTVMSNWIGSSNYSVLVQSNMTPEKQDCRYALHTFSRSTPAFSLDCCHGPAILHAKDSHRVGAVCKLEDGFSSRALPVRLVVIHITRVVLEHSAHSKYATRSPFT</sequence>